<name>A0ABD2MMG9_9CUCU</name>
<evidence type="ECO:0000313" key="3">
    <source>
        <dbReference type="Proteomes" id="UP001516400"/>
    </source>
</evidence>
<gene>
    <name evidence="2" type="ORF">HHI36_024018</name>
</gene>
<sequence>MDIVDEDIENCQTGSKVVGARKLNRRKVVEGKVDYVPSGSYLITFEGRILPKTVSIYDTPRERKKKGVEIVVKNTKKVTVIMNNINAFFCKQDCNHASTDRNCPKFRRQKLIKEKMAVENIPYYEAEQYIRDETYAEKDPRNFPTLPRQRMSNDNDQRIEGQDLC</sequence>
<reference evidence="2 3" key="1">
    <citation type="journal article" date="2021" name="BMC Biol.">
        <title>Horizontally acquired antibacterial genes associated with adaptive radiation of ladybird beetles.</title>
        <authorList>
            <person name="Li H.S."/>
            <person name="Tang X.F."/>
            <person name="Huang Y.H."/>
            <person name="Xu Z.Y."/>
            <person name="Chen M.L."/>
            <person name="Du X.Y."/>
            <person name="Qiu B.Y."/>
            <person name="Chen P.T."/>
            <person name="Zhang W."/>
            <person name="Slipinski A."/>
            <person name="Escalona H.E."/>
            <person name="Waterhouse R.M."/>
            <person name="Zwick A."/>
            <person name="Pang H."/>
        </authorList>
    </citation>
    <scope>NUCLEOTIDE SEQUENCE [LARGE SCALE GENOMIC DNA]</scope>
    <source>
        <strain evidence="2">SYSU2018</strain>
    </source>
</reference>
<dbReference type="EMBL" id="JABFTP020000005">
    <property type="protein sequence ID" value="KAL3267603.1"/>
    <property type="molecule type" value="Genomic_DNA"/>
</dbReference>
<proteinExistence type="predicted"/>
<protein>
    <submittedName>
        <fullName evidence="2">Uncharacterized protein</fullName>
    </submittedName>
</protein>
<comment type="caution">
    <text evidence="2">The sequence shown here is derived from an EMBL/GenBank/DDBJ whole genome shotgun (WGS) entry which is preliminary data.</text>
</comment>
<feature type="region of interest" description="Disordered" evidence="1">
    <location>
        <begin position="136"/>
        <end position="165"/>
    </location>
</feature>
<dbReference type="Proteomes" id="UP001516400">
    <property type="component" value="Unassembled WGS sequence"/>
</dbReference>
<evidence type="ECO:0000313" key="2">
    <source>
        <dbReference type="EMBL" id="KAL3267603.1"/>
    </source>
</evidence>
<feature type="compositionally biased region" description="Basic and acidic residues" evidence="1">
    <location>
        <begin position="151"/>
        <end position="165"/>
    </location>
</feature>
<dbReference type="AlphaFoldDB" id="A0ABD2MMG9"/>
<evidence type="ECO:0000256" key="1">
    <source>
        <dbReference type="SAM" id="MobiDB-lite"/>
    </source>
</evidence>
<accession>A0ABD2MMG9</accession>
<keyword evidence="3" id="KW-1185">Reference proteome</keyword>
<organism evidence="2 3">
    <name type="scientific">Cryptolaemus montrouzieri</name>
    <dbReference type="NCBI Taxonomy" id="559131"/>
    <lineage>
        <taxon>Eukaryota</taxon>
        <taxon>Metazoa</taxon>
        <taxon>Ecdysozoa</taxon>
        <taxon>Arthropoda</taxon>
        <taxon>Hexapoda</taxon>
        <taxon>Insecta</taxon>
        <taxon>Pterygota</taxon>
        <taxon>Neoptera</taxon>
        <taxon>Endopterygota</taxon>
        <taxon>Coleoptera</taxon>
        <taxon>Polyphaga</taxon>
        <taxon>Cucujiformia</taxon>
        <taxon>Coccinelloidea</taxon>
        <taxon>Coccinellidae</taxon>
        <taxon>Scymninae</taxon>
        <taxon>Scymnini</taxon>
        <taxon>Cryptolaemus</taxon>
    </lineage>
</organism>